<proteinExistence type="predicted"/>
<keyword evidence="1 5" id="KW-0328">Glycosyltransferase</keyword>
<gene>
    <name evidence="5" type="ORF">KIH74_11910</name>
</gene>
<dbReference type="Gene3D" id="3.40.50.2000">
    <property type="entry name" value="Glycogen Phosphorylase B"/>
    <property type="match status" value="2"/>
</dbReference>
<dbReference type="PANTHER" id="PTHR12526:SF635">
    <property type="entry name" value="GLYCOSYL TRANSFERASE GROUP 1"/>
    <property type="match status" value="1"/>
</dbReference>
<dbReference type="PANTHER" id="PTHR12526">
    <property type="entry name" value="GLYCOSYLTRANSFERASE"/>
    <property type="match status" value="1"/>
</dbReference>
<evidence type="ECO:0000259" key="4">
    <source>
        <dbReference type="Pfam" id="PF13439"/>
    </source>
</evidence>
<sequence>MRIGMISEHASPLAALGGQDAGGQNVYVASLARALAARGHEVAVYTRRDDPYLPDVVEMVPGVTVVHVPAGPARVLPKDEMLRWMPDFGRWLAETWLLGAAGRPDVLHANFWMSGVAALTANQLVPGRRIPLVQTFHALGSVKRRFQGARDTSPARRIAVERMLAETADLVLATCSDEVAELHRAGAARCHVRVVPCGVDVERFAPEGSTHTPVPSSPGVLNLVCVGRLVPRKGIDTVVDALPRVPGARLVVVGGPEASGLHHDPEARRLLDRARRHGVADRVELTGAVGQDRLPGLLRRADVVVATPWYEPFGIVPLEAMAVGRPLVGSAVGGLLDTVKDGETGILVPPRDPGALAAALRRLAGDEELRARMGRAARRRAERHYGWSRVAEQVEEAYRSVAAHDRVPALEAL</sequence>
<dbReference type="EC" id="2.4.-.-" evidence="5"/>
<evidence type="ECO:0000313" key="6">
    <source>
        <dbReference type="Proteomes" id="UP001197247"/>
    </source>
</evidence>
<dbReference type="SUPFAM" id="SSF53756">
    <property type="entry name" value="UDP-Glycosyltransferase/glycogen phosphorylase"/>
    <property type="match status" value="1"/>
</dbReference>
<evidence type="ECO:0000256" key="2">
    <source>
        <dbReference type="ARBA" id="ARBA00022679"/>
    </source>
</evidence>
<feature type="domain" description="Glycosyl transferase family 1" evidence="3">
    <location>
        <begin position="223"/>
        <end position="380"/>
    </location>
</feature>
<evidence type="ECO:0000313" key="5">
    <source>
        <dbReference type="EMBL" id="MBT0769632.1"/>
    </source>
</evidence>
<comment type="caution">
    <text evidence="5">The sequence shown here is derived from an EMBL/GenBank/DDBJ whole genome shotgun (WGS) entry which is preliminary data.</text>
</comment>
<organism evidence="5 6">
    <name type="scientific">Kineosporia corallincola</name>
    <dbReference type="NCBI Taxonomy" id="2835133"/>
    <lineage>
        <taxon>Bacteria</taxon>
        <taxon>Bacillati</taxon>
        <taxon>Actinomycetota</taxon>
        <taxon>Actinomycetes</taxon>
        <taxon>Kineosporiales</taxon>
        <taxon>Kineosporiaceae</taxon>
        <taxon>Kineosporia</taxon>
    </lineage>
</organism>
<dbReference type="Proteomes" id="UP001197247">
    <property type="component" value="Unassembled WGS sequence"/>
</dbReference>
<accession>A0ABS5TEX0</accession>
<dbReference type="GO" id="GO:0016757">
    <property type="term" value="F:glycosyltransferase activity"/>
    <property type="evidence" value="ECO:0007669"/>
    <property type="project" value="UniProtKB-KW"/>
</dbReference>
<name>A0ABS5TEX0_9ACTN</name>
<dbReference type="EMBL" id="JAHBAY010000004">
    <property type="protein sequence ID" value="MBT0769632.1"/>
    <property type="molecule type" value="Genomic_DNA"/>
</dbReference>
<dbReference type="Pfam" id="PF13439">
    <property type="entry name" value="Glyco_transf_4"/>
    <property type="match status" value="1"/>
</dbReference>
<reference evidence="5 6" key="1">
    <citation type="submission" date="2021-05" db="EMBL/GenBank/DDBJ databases">
        <title>Kineosporia and Streptomyces sp. nov. two new marine actinobacteria isolated from Coral.</title>
        <authorList>
            <person name="Buangrab K."/>
            <person name="Sutthacheep M."/>
            <person name="Yeemin T."/>
            <person name="Harunari E."/>
            <person name="Igarashi Y."/>
            <person name="Kanchanasin P."/>
            <person name="Tanasupawat S."/>
            <person name="Phongsopitanun W."/>
        </authorList>
    </citation>
    <scope>NUCLEOTIDE SEQUENCE [LARGE SCALE GENOMIC DNA]</scope>
    <source>
        <strain evidence="5 6">J2-2</strain>
    </source>
</reference>
<keyword evidence="2 5" id="KW-0808">Transferase</keyword>
<feature type="domain" description="Glycosyltransferase subfamily 4-like N-terminal" evidence="4">
    <location>
        <begin position="22"/>
        <end position="203"/>
    </location>
</feature>
<keyword evidence="6" id="KW-1185">Reference proteome</keyword>
<evidence type="ECO:0000259" key="3">
    <source>
        <dbReference type="Pfam" id="PF00534"/>
    </source>
</evidence>
<dbReference type="RefSeq" id="WP_214155931.1">
    <property type="nucleotide sequence ID" value="NZ_JAHBAY010000004.1"/>
</dbReference>
<dbReference type="InterPro" id="IPR001296">
    <property type="entry name" value="Glyco_trans_1"/>
</dbReference>
<protein>
    <submittedName>
        <fullName evidence="5">Glycosyltransferase</fullName>
        <ecNumber evidence="5">2.4.-.-</ecNumber>
    </submittedName>
</protein>
<dbReference type="InterPro" id="IPR028098">
    <property type="entry name" value="Glyco_trans_4-like_N"/>
</dbReference>
<evidence type="ECO:0000256" key="1">
    <source>
        <dbReference type="ARBA" id="ARBA00022676"/>
    </source>
</evidence>
<dbReference type="Pfam" id="PF00534">
    <property type="entry name" value="Glycos_transf_1"/>
    <property type="match status" value="1"/>
</dbReference>